<keyword evidence="3" id="KW-1133">Transmembrane helix</keyword>
<feature type="transmembrane region" description="Helical" evidence="3">
    <location>
        <begin position="384"/>
        <end position="400"/>
    </location>
</feature>
<evidence type="ECO:0000313" key="5">
    <source>
        <dbReference type="EMBL" id="KHQ51337.1"/>
    </source>
</evidence>
<keyword evidence="3" id="KW-0812">Transmembrane</keyword>
<dbReference type="EMBL" id="JSUQ01000018">
    <property type="protein sequence ID" value="KHQ51337.1"/>
    <property type="molecule type" value="Genomic_DNA"/>
</dbReference>
<dbReference type="RefSeq" id="WP_052244706.1">
    <property type="nucleotide sequence ID" value="NZ_JSUQ01000018.1"/>
</dbReference>
<dbReference type="NCBIfam" id="TIGR02123">
    <property type="entry name" value="TRAP_fused"/>
    <property type="match status" value="1"/>
</dbReference>
<comment type="function">
    <text evidence="1">Part of the tripartite ATP-independent periplasmic (TRAP) transport system.</text>
</comment>
<feature type="transmembrane region" description="Helical" evidence="3">
    <location>
        <begin position="119"/>
        <end position="137"/>
    </location>
</feature>
<feature type="transmembrane region" description="Helical" evidence="3">
    <location>
        <begin position="507"/>
        <end position="527"/>
    </location>
</feature>
<feature type="transmembrane region" description="Helical" evidence="3">
    <location>
        <begin position="59"/>
        <end position="77"/>
    </location>
</feature>
<protein>
    <submittedName>
        <fullName evidence="5">Trap family transporter</fullName>
    </submittedName>
</protein>
<comment type="caution">
    <text evidence="5">The sequence shown here is derived from an EMBL/GenBank/DDBJ whole genome shotgun (WGS) entry which is preliminary data.</text>
</comment>
<dbReference type="PANTHER" id="PTHR43849:SF2">
    <property type="entry name" value="BLL3936 PROTEIN"/>
    <property type="match status" value="1"/>
</dbReference>
<feature type="domain" description="TRAP C4-dicarboxylate transport system permease DctM subunit" evidence="4">
    <location>
        <begin position="132"/>
        <end position="565"/>
    </location>
</feature>
<dbReference type="InterPro" id="IPR010656">
    <property type="entry name" value="DctM"/>
</dbReference>
<dbReference type="GO" id="GO:0005886">
    <property type="term" value="C:plasma membrane"/>
    <property type="evidence" value="ECO:0007669"/>
    <property type="project" value="UniProtKB-SubCell"/>
</dbReference>
<evidence type="ECO:0000256" key="2">
    <source>
        <dbReference type="SAM" id="MobiDB-lite"/>
    </source>
</evidence>
<accession>A0A0B3RTI0</accession>
<keyword evidence="1" id="KW-1003">Cell membrane</keyword>
<feature type="transmembrane region" description="Helical" evidence="3">
    <location>
        <begin position="241"/>
        <end position="260"/>
    </location>
</feature>
<dbReference type="GO" id="GO:0022857">
    <property type="term" value="F:transmembrane transporter activity"/>
    <property type="evidence" value="ECO:0007669"/>
    <property type="project" value="UniProtKB-UniRule"/>
</dbReference>
<dbReference type="Proteomes" id="UP000030960">
    <property type="component" value="Unassembled WGS sequence"/>
</dbReference>
<dbReference type="InterPro" id="IPR011853">
    <property type="entry name" value="TRAP_DctM-Dct_fused"/>
</dbReference>
<feature type="transmembrane region" description="Helical" evidence="3">
    <location>
        <begin position="571"/>
        <end position="588"/>
    </location>
</feature>
<keyword evidence="6" id="KW-1185">Reference proteome</keyword>
<feature type="transmembrane region" description="Helical" evidence="3">
    <location>
        <begin position="420"/>
        <end position="446"/>
    </location>
</feature>
<proteinExistence type="predicted"/>
<feature type="transmembrane region" description="Helical" evidence="3">
    <location>
        <begin position="27"/>
        <end position="47"/>
    </location>
</feature>
<feature type="transmembrane region" description="Helical" evidence="3">
    <location>
        <begin position="458"/>
        <end position="487"/>
    </location>
</feature>
<sequence length="655" mass="69035">MQTDTLSQTQDQPKPWAQPGSRLTGPAWFTVLILSTTGLAIIINQIFNLQFLGFRPISTAYYYIIVGLFMPVAFLNSPARTADADRVRWYDWLLAAAALGTCFYFALHANDILTRGWEFEAPLPVVLLAGLLVLLSLEAVRRCAGLPLFLICAVFAAFPLYTGHMPGFLWGVQMSLSETVLSHSLGVESIIGIPIRVIADLLIGFIVFGVALTVSGGGTFFMDLASALMGHARGGPAKVAILSSGFFGSLSGSVISNVISTGSMTIPTMKRCGYPAAYAGAVESCASTGGALMPPVMGSVAFVMASFMNVPYADIMVAATVPALLFYLVLLIQTDCYAARNGLQGLPRDQLPKIWVVLRSGWIFLLSLGLLVFLLLATNAEAKSPFYITVLLLITALVRARKSGVLTPILTLLIETGATIGMLVGVLAGVGMVVGALAITGVGNAFSRELLQYAGGNVYLLLAFGALTSFILGMGMTVSACYIFLAVVLAPALVQGGLSEMGSHLFILYWAMLSYITPPVAMAAVAASSIAKAPAMRTGIVAMRLGAILFVLPFLFVLNPSLILQGEPLEITLSVSTAILSILMLSAASERYIYVLGRGARGWEALVLLAGGLCLLVPDLVTDLVGLSALALIMGIGLLNKPAMAATPASQKGIE</sequence>
<feature type="transmembrane region" description="Helical" evidence="3">
    <location>
        <begin position="354"/>
        <end position="377"/>
    </location>
</feature>
<dbReference type="PATRIC" id="fig|1515334.3.peg.4151"/>
<feature type="region of interest" description="Disordered" evidence="2">
    <location>
        <begin position="1"/>
        <end position="21"/>
    </location>
</feature>
<evidence type="ECO:0000313" key="6">
    <source>
        <dbReference type="Proteomes" id="UP000030960"/>
    </source>
</evidence>
<feature type="transmembrane region" description="Helical" evidence="3">
    <location>
        <begin position="197"/>
        <end position="221"/>
    </location>
</feature>
<evidence type="ECO:0000256" key="1">
    <source>
        <dbReference type="RuleBase" id="RU369079"/>
    </source>
</evidence>
<gene>
    <name evidence="5" type="ORF">OA50_04118</name>
</gene>
<feature type="compositionally biased region" description="Polar residues" evidence="2">
    <location>
        <begin position="1"/>
        <end position="12"/>
    </location>
</feature>
<keyword evidence="1" id="KW-0997">Cell inner membrane</keyword>
<dbReference type="STRING" id="561184.SAMN05216376_11346"/>
<dbReference type="Pfam" id="PF06808">
    <property type="entry name" value="DctM"/>
    <property type="match status" value="1"/>
</dbReference>
<comment type="subcellular location">
    <subcellularLocation>
        <location evidence="1">Cell inner membrane</location>
        <topology evidence="1">Multi-pass membrane protein</topology>
    </subcellularLocation>
</comment>
<feature type="transmembrane region" description="Helical" evidence="3">
    <location>
        <begin position="624"/>
        <end position="640"/>
    </location>
</feature>
<keyword evidence="1" id="KW-0813">Transport</keyword>
<feature type="transmembrane region" description="Helical" evidence="3">
    <location>
        <begin position="89"/>
        <end position="107"/>
    </location>
</feature>
<feature type="transmembrane region" description="Helical" evidence="3">
    <location>
        <begin position="539"/>
        <end position="559"/>
    </location>
</feature>
<dbReference type="AlphaFoldDB" id="A0A0B3RTI0"/>
<name>A0A0B3RTI0_9RHOB</name>
<keyword evidence="3" id="KW-0472">Membrane</keyword>
<feature type="transmembrane region" description="Helical" evidence="3">
    <location>
        <begin position="144"/>
        <end position="161"/>
    </location>
</feature>
<evidence type="ECO:0000256" key="3">
    <source>
        <dbReference type="SAM" id="Phobius"/>
    </source>
</evidence>
<organism evidence="5 6">
    <name type="scientific">Mameliella alba</name>
    <dbReference type="NCBI Taxonomy" id="561184"/>
    <lineage>
        <taxon>Bacteria</taxon>
        <taxon>Pseudomonadati</taxon>
        <taxon>Pseudomonadota</taxon>
        <taxon>Alphaproteobacteria</taxon>
        <taxon>Rhodobacterales</taxon>
        <taxon>Roseobacteraceae</taxon>
        <taxon>Mameliella</taxon>
    </lineage>
</organism>
<reference evidence="5 6" key="1">
    <citation type="submission" date="2014-10" db="EMBL/GenBank/DDBJ databases">
        <title>Genome sequence of Ponticoccus sp. strain UMTAT08 isolated from clonal culture of toxic dinoflagellate Alexandrium tamiyavanichii.</title>
        <authorList>
            <person name="Gan H.Y."/>
            <person name="Muhd D.-D."/>
            <person name="Mohd Noor M.E."/>
            <person name="Yeong Y.S."/>
            <person name="Usup G."/>
        </authorList>
    </citation>
    <scope>NUCLEOTIDE SEQUENCE [LARGE SCALE GENOMIC DNA]</scope>
    <source>
        <strain evidence="5 6">UMTAT08</strain>
    </source>
</reference>
<evidence type="ECO:0000259" key="4">
    <source>
        <dbReference type="Pfam" id="PF06808"/>
    </source>
</evidence>
<dbReference type="PANTHER" id="PTHR43849">
    <property type="entry name" value="BLL3936 PROTEIN"/>
    <property type="match status" value="1"/>
</dbReference>
<feature type="transmembrane region" description="Helical" evidence="3">
    <location>
        <begin position="312"/>
        <end position="334"/>
    </location>
</feature>